<evidence type="ECO:0000259" key="3">
    <source>
        <dbReference type="PROSITE" id="PS50110"/>
    </source>
</evidence>
<dbReference type="AlphaFoldDB" id="A0A0J6WA33"/>
<feature type="modified residue" description="4-aspartylphosphate" evidence="2">
    <location>
        <position position="67"/>
    </location>
</feature>
<proteinExistence type="predicted"/>
<dbReference type="Proteomes" id="UP000036513">
    <property type="component" value="Unassembled WGS sequence"/>
</dbReference>
<dbReference type="GO" id="GO:0003677">
    <property type="term" value="F:DNA binding"/>
    <property type="evidence" value="ECO:0007669"/>
    <property type="project" value="UniProtKB-KW"/>
</dbReference>
<sequence length="226" mass="24590">MVYATDTRRTAISVAVIDSNVIAHAGVKPLVAKSGNRIRIGECYGSPDQFFAAHPERAGTVDVVLFDVDVDRQGPDFESLAKITGSGHRVVVYTELANDEVILTSLDLGAASYVIKSEACQYLIEALNSAHRQLPYVAPRMGRALLNHKRLGRPGLSHREREVLVAWFRNGSIEGVAEALRIEPSTVRTHLQRVRAKYASVGRAAPTKAALIARALQDGLLRVGDL</sequence>
<keyword evidence="2" id="KW-0597">Phosphoprotein</keyword>
<dbReference type="SMART" id="SM00421">
    <property type="entry name" value="HTH_LUXR"/>
    <property type="match status" value="1"/>
</dbReference>
<dbReference type="SMR" id="A0A0J6WA33"/>
<feature type="domain" description="Response regulatory" evidence="3">
    <location>
        <begin position="13"/>
        <end position="131"/>
    </location>
</feature>
<dbReference type="InterPro" id="IPR016032">
    <property type="entry name" value="Sig_transdc_resp-reg_C-effctor"/>
</dbReference>
<evidence type="ECO:0000313" key="5">
    <source>
        <dbReference type="Proteomes" id="UP000036513"/>
    </source>
</evidence>
<dbReference type="InterPro" id="IPR011006">
    <property type="entry name" value="CheY-like_superfamily"/>
</dbReference>
<evidence type="ECO:0000313" key="4">
    <source>
        <dbReference type="EMBL" id="KMO78497.1"/>
    </source>
</evidence>
<comment type="caution">
    <text evidence="4">The sequence shown here is derived from an EMBL/GenBank/DDBJ whole genome shotgun (WGS) entry which is preliminary data.</text>
</comment>
<evidence type="ECO:0000256" key="2">
    <source>
        <dbReference type="PROSITE-ProRule" id="PRU00169"/>
    </source>
</evidence>
<keyword evidence="5" id="KW-1185">Reference proteome</keyword>
<dbReference type="Gene3D" id="3.40.50.2300">
    <property type="match status" value="1"/>
</dbReference>
<protein>
    <submittedName>
        <fullName evidence="4">Putative transcriptional regulatory protein NarL</fullName>
    </submittedName>
</protein>
<dbReference type="Gene3D" id="1.10.10.10">
    <property type="entry name" value="Winged helix-like DNA-binding domain superfamily/Winged helix DNA-binding domain"/>
    <property type="match status" value="1"/>
</dbReference>
<dbReference type="SUPFAM" id="SSF46894">
    <property type="entry name" value="C-terminal effector domain of the bipartite response regulators"/>
    <property type="match status" value="1"/>
</dbReference>
<dbReference type="Pfam" id="PF00196">
    <property type="entry name" value="GerE"/>
    <property type="match status" value="1"/>
</dbReference>
<gene>
    <name evidence="4" type="primary">narL_1</name>
    <name evidence="4" type="ORF">MCHLDSM_02415</name>
</gene>
<dbReference type="PROSITE" id="PS50110">
    <property type="entry name" value="RESPONSE_REGULATORY"/>
    <property type="match status" value="1"/>
</dbReference>
<evidence type="ECO:0000256" key="1">
    <source>
        <dbReference type="ARBA" id="ARBA00023125"/>
    </source>
</evidence>
<accession>A0A0J6WA33</accession>
<dbReference type="PATRIC" id="fig|37916.4.peg.2333"/>
<dbReference type="SUPFAM" id="SSF52172">
    <property type="entry name" value="CheY-like"/>
    <property type="match status" value="1"/>
</dbReference>
<reference evidence="4 5" key="1">
    <citation type="journal article" date="2015" name="Genome Biol. Evol.">
        <title>Characterization of Three Mycobacterium spp. with Potential Use in Bioremediation by Genome Sequencing and Comparative Genomics.</title>
        <authorList>
            <person name="Das S."/>
            <person name="Pettersson B.M."/>
            <person name="Behra P.R."/>
            <person name="Ramesh M."/>
            <person name="Dasgupta S."/>
            <person name="Bhattacharya A."/>
            <person name="Kirsebom L.A."/>
        </authorList>
    </citation>
    <scope>NUCLEOTIDE SEQUENCE [LARGE SCALE GENOMIC DNA]</scope>
    <source>
        <strain evidence="4 5">DSM 43826</strain>
    </source>
</reference>
<dbReference type="InterPro" id="IPR036388">
    <property type="entry name" value="WH-like_DNA-bd_sf"/>
</dbReference>
<organism evidence="4 5">
    <name type="scientific">Mycolicibacterium chlorophenolicum</name>
    <dbReference type="NCBI Taxonomy" id="37916"/>
    <lineage>
        <taxon>Bacteria</taxon>
        <taxon>Bacillati</taxon>
        <taxon>Actinomycetota</taxon>
        <taxon>Actinomycetes</taxon>
        <taxon>Mycobacteriales</taxon>
        <taxon>Mycobacteriaceae</taxon>
        <taxon>Mycolicibacterium</taxon>
    </lineage>
</organism>
<dbReference type="InterPro" id="IPR000792">
    <property type="entry name" value="Tscrpt_reg_LuxR_C"/>
</dbReference>
<dbReference type="STRING" id="37916.MCHLDSM_02415"/>
<dbReference type="GO" id="GO:0000160">
    <property type="term" value="P:phosphorelay signal transduction system"/>
    <property type="evidence" value="ECO:0007669"/>
    <property type="project" value="InterPro"/>
</dbReference>
<dbReference type="InterPro" id="IPR001789">
    <property type="entry name" value="Sig_transdc_resp-reg_receiver"/>
</dbReference>
<dbReference type="RefSeq" id="WP_048470044.1">
    <property type="nucleotide sequence ID" value="NZ_JYNL01000020.1"/>
</dbReference>
<name>A0A0J6WA33_9MYCO</name>
<dbReference type="GO" id="GO:0006355">
    <property type="term" value="P:regulation of DNA-templated transcription"/>
    <property type="evidence" value="ECO:0007669"/>
    <property type="project" value="InterPro"/>
</dbReference>
<dbReference type="EMBL" id="JYNL01000020">
    <property type="protein sequence ID" value="KMO78497.1"/>
    <property type="molecule type" value="Genomic_DNA"/>
</dbReference>
<keyword evidence="1" id="KW-0238">DNA-binding</keyword>
<dbReference type="PANTHER" id="PTHR43214">
    <property type="entry name" value="TWO-COMPONENT RESPONSE REGULATOR"/>
    <property type="match status" value="1"/>
</dbReference>
<dbReference type="InterPro" id="IPR039420">
    <property type="entry name" value="WalR-like"/>
</dbReference>